<keyword evidence="6" id="KW-1185">Reference proteome</keyword>
<protein>
    <submittedName>
        <fullName evidence="5">Receptor protein-tyrosine kinase</fullName>
    </submittedName>
</protein>
<dbReference type="NCBIfam" id="TIGR01007">
    <property type="entry name" value="eps_fam"/>
    <property type="match status" value="1"/>
</dbReference>
<organism evidence="5 6">
    <name type="scientific">Pseudorhodoferax soli</name>
    <dbReference type="NCBI Taxonomy" id="545864"/>
    <lineage>
        <taxon>Bacteria</taxon>
        <taxon>Pseudomonadati</taxon>
        <taxon>Pseudomonadota</taxon>
        <taxon>Betaproteobacteria</taxon>
        <taxon>Burkholderiales</taxon>
        <taxon>Comamonadaceae</taxon>
    </lineage>
</organism>
<gene>
    <name evidence="5" type="ORF">DES41_101651</name>
</gene>
<dbReference type="PANTHER" id="PTHR32309:SF13">
    <property type="entry name" value="FERRIC ENTEROBACTIN TRANSPORT PROTEIN FEPE"/>
    <property type="match status" value="1"/>
</dbReference>
<evidence type="ECO:0000259" key="4">
    <source>
        <dbReference type="Pfam" id="PF01656"/>
    </source>
</evidence>
<keyword evidence="5" id="KW-0829">Tyrosine-protein kinase</keyword>
<evidence type="ECO:0000256" key="1">
    <source>
        <dbReference type="ARBA" id="ARBA00022741"/>
    </source>
</evidence>
<dbReference type="GO" id="GO:0005524">
    <property type="term" value="F:ATP binding"/>
    <property type="evidence" value="ECO:0007669"/>
    <property type="project" value="UniProtKB-KW"/>
</dbReference>
<dbReference type="InterPro" id="IPR050445">
    <property type="entry name" value="Bact_polysacc_biosynth/exp"/>
</dbReference>
<dbReference type="Proteomes" id="UP000252884">
    <property type="component" value="Unassembled WGS sequence"/>
</dbReference>
<evidence type="ECO:0000256" key="2">
    <source>
        <dbReference type="ARBA" id="ARBA00022840"/>
    </source>
</evidence>
<dbReference type="InterPro" id="IPR027417">
    <property type="entry name" value="P-loop_NTPase"/>
</dbReference>
<dbReference type="AlphaFoldDB" id="A0A368YB29"/>
<dbReference type="SUPFAM" id="SSF160246">
    <property type="entry name" value="EspE N-terminal domain-like"/>
    <property type="match status" value="1"/>
</dbReference>
<dbReference type="InterPro" id="IPR005702">
    <property type="entry name" value="Wzc-like_C"/>
</dbReference>
<keyword evidence="2" id="KW-0067">ATP-binding</keyword>
<sequence>MTAIDDGLDTRPDPPAAVSTPEPGSQLVDRSIGDLIREVRKLDARQVELILQHQRQHGTRFGDAAIALKLASRDDVLWALSQQFHYPYAAEGGRGDLSNELVTATDPFSDAAEVFRDVRSQLLMGVLAPDQPRRALAILSPDVGDGKTYFAANLAVAFSQLGESTLLIDADMRTPRQHMLFGMQPGTGLSNILAGRAAADVEQDVPGLPGLSLLTVGTLPPNPLELMQRPSFSFLMQDVLTRFDHVVVDTPAGVRGADSRVLAARCGAALVIGRRNRTRMDALQDLVQQIGRSHAKIAGVLLNEH</sequence>
<dbReference type="InterPro" id="IPR002586">
    <property type="entry name" value="CobQ/CobB/MinD/ParA_Nub-bd_dom"/>
</dbReference>
<feature type="domain" description="CobQ/CobB/MinD/ParA nucleotide binding" evidence="4">
    <location>
        <begin position="137"/>
        <end position="304"/>
    </location>
</feature>
<dbReference type="GO" id="GO:0004713">
    <property type="term" value="F:protein tyrosine kinase activity"/>
    <property type="evidence" value="ECO:0007669"/>
    <property type="project" value="UniProtKB-KW"/>
</dbReference>
<dbReference type="GO" id="GO:0005886">
    <property type="term" value="C:plasma membrane"/>
    <property type="evidence" value="ECO:0007669"/>
    <property type="project" value="TreeGrafter"/>
</dbReference>
<name>A0A368YB29_9BURK</name>
<dbReference type="Pfam" id="PF01656">
    <property type="entry name" value="CbiA"/>
    <property type="match status" value="1"/>
</dbReference>
<evidence type="ECO:0000313" key="6">
    <source>
        <dbReference type="Proteomes" id="UP000252884"/>
    </source>
</evidence>
<keyword evidence="1" id="KW-0547">Nucleotide-binding</keyword>
<evidence type="ECO:0000256" key="3">
    <source>
        <dbReference type="SAM" id="MobiDB-lite"/>
    </source>
</evidence>
<dbReference type="OrthoDB" id="9808257at2"/>
<keyword evidence="5" id="KW-0675">Receptor</keyword>
<dbReference type="RefSeq" id="WP_114465832.1">
    <property type="nucleotide sequence ID" value="NZ_QPJK01000001.1"/>
</dbReference>
<reference evidence="5 6" key="1">
    <citation type="submission" date="2018-07" db="EMBL/GenBank/DDBJ databases">
        <title>Genomic Encyclopedia of Type Strains, Phase IV (KMG-IV): sequencing the most valuable type-strain genomes for metagenomic binning, comparative biology and taxonomic classification.</title>
        <authorList>
            <person name="Goeker M."/>
        </authorList>
    </citation>
    <scope>NUCLEOTIDE SEQUENCE [LARGE SCALE GENOMIC DNA]</scope>
    <source>
        <strain evidence="5 6">DSM 21634</strain>
    </source>
</reference>
<dbReference type="Gene3D" id="3.40.50.300">
    <property type="entry name" value="P-loop containing nucleotide triphosphate hydrolases"/>
    <property type="match status" value="1"/>
</dbReference>
<dbReference type="PANTHER" id="PTHR32309">
    <property type="entry name" value="TYROSINE-PROTEIN KINASE"/>
    <property type="match status" value="1"/>
</dbReference>
<accession>A0A368YB29</accession>
<proteinExistence type="predicted"/>
<dbReference type="EMBL" id="QPJK01000001">
    <property type="protein sequence ID" value="RCW76047.1"/>
    <property type="molecule type" value="Genomic_DNA"/>
</dbReference>
<dbReference type="InterPro" id="IPR037257">
    <property type="entry name" value="T2SS_E_N_sf"/>
</dbReference>
<comment type="caution">
    <text evidence="5">The sequence shown here is derived from an EMBL/GenBank/DDBJ whole genome shotgun (WGS) entry which is preliminary data.</text>
</comment>
<dbReference type="CDD" id="cd05387">
    <property type="entry name" value="BY-kinase"/>
    <property type="match status" value="1"/>
</dbReference>
<dbReference type="SUPFAM" id="SSF52540">
    <property type="entry name" value="P-loop containing nucleoside triphosphate hydrolases"/>
    <property type="match status" value="1"/>
</dbReference>
<evidence type="ECO:0000313" key="5">
    <source>
        <dbReference type="EMBL" id="RCW76047.1"/>
    </source>
</evidence>
<feature type="region of interest" description="Disordered" evidence="3">
    <location>
        <begin position="1"/>
        <end position="27"/>
    </location>
</feature>
<keyword evidence="5" id="KW-0418">Kinase</keyword>
<keyword evidence="5" id="KW-0808">Transferase</keyword>